<dbReference type="GO" id="GO:0016787">
    <property type="term" value="F:hydrolase activity"/>
    <property type="evidence" value="ECO:0007669"/>
    <property type="project" value="UniProtKB-KW"/>
</dbReference>
<dbReference type="Gene3D" id="3.90.79.10">
    <property type="entry name" value="Nucleoside Triphosphate Pyrophosphohydrolase"/>
    <property type="match status" value="1"/>
</dbReference>
<dbReference type="STRING" id="1429867.A0A0G4PA27"/>
<gene>
    <name evidence="2" type="ORF">PCAMFM013_S009g000102</name>
</gene>
<name>A0A0G4PA27_PENC3</name>
<evidence type="ECO:0000313" key="2">
    <source>
        <dbReference type="EMBL" id="CRL23162.1"/>
    </source>
</evidence>
<dbReference type="EMBL" id="HG793142">
    <property type="protein sequence ID" value="CRL23162.1"/>
    <property type="molecule type" value="Genomic_DNA"/>
</dbReference>
<reference evidence="2 3" key="1">
    <citation type="journal article" date="2014" name="Nat. Commun.">
        <title>Multiple recent horizontal transfers of a large genomic region in cheese making fungi.</title>
        <authorList>
            <person name="Cheeseman K."/>
            <person name="Ropars J."/>
            <person name="Renault P."/>
            <person name="Dupont J."/>
            <person name="Gouzy J."/>
            <person name="Branca A."/>
            <person name="Abraham A.L."/>
            <person name="Ceppi M."/>
            <person name="Conseiller E."/>
            <person name="Debuchy R."/>
            <person name="Malagnac F."/>
            <person name="Goarin A."/>
            <person name="Silar P."/>
            <person name="Lacoste S."/>
            <person name="Sallet E."/>
            <person name="Bensimon A."/>
            <person name="Giraud T."/>
            <person name="Brygoo Y."/>
        </authorList>
    </citation>
    <scope>NUCLEOTIDE SEQUENCE [LARGE SCALE GENOMIC DNA]</scope>
    <source>
        <strain evidence="3">FM 013</strain>
    </source>
</reference>
<proteinExistence type="predicted"/>
<keyword evidence="3" id="KW-1185">Reference proteome</keyword>
<dbReference type="InterPro" id="IPR015797">
    <property type="entry name" value="NUDIX_hydrolase-like_dom_sf"/>
</dbReference>
<keyword evidence="2" id="KW-0378">Hydrolase</keyword>
<sequence>MAYPGIDGIVADLVPGIQWRISAAVFRYKNNGKLAVLLMKRATGEAAYPWWNIPTGPVINNDVTIRDTVERVVLDKTGLGLQGDHIIEEVESLRWGSEEEAIINLNFVIYDESSDIVAIRYDEFFEYQWVEEERIGTLAIPVSMQDVIRDGFELQRLGVF</sequence>
<feature type="domain" description="Nudix hydrolase" evidence="1">
    <location>
        <begin position="20"/>
        <end position="135"/>
    </location>
</feature>
<evidence type="ECO:0000259" key="1">
    <source>
        <dbReference type="Pfam" id="PF00293"/>
    </source>
</evidence>
<organism evidence="2 3">
    <name type="scientific">Penicillium camemberti (strain FM 013)</name>
    <dbReference type="NCBI Taxonomy" id="1429867"/>
    <lineage>
        <taxon>Eukaryota</taxon>
        <taxon>Fungi</taxon>
        <taxon>Dikarya</taxon>
        <taxon>Ascomycota</taxon>
        <taxon>Pezizomycotina</taxon>
        <taxon>Eurotiomycetes</taxon>
        <taxon>Eurotiomycetidae</taxon>
        <taxon>Eurotiales</taxon>
        <taxon>Aspergillaceae</taxon>
        <taxon>Penicillium</taxon>
    </lineage>
</organism>
<protein>
    <submittedName>
        <fullName evidence="2">NUDIX hydrolase domain-like</fullName>
    </submittedName>
</protein>
<dbReference type="AlphaFoldDB" id="A0A0G4PA27"/>
<dbReference type="Proteomes" id="UP000053732">
    <property type="component" value="Unassembled WGS sequence"/>
</dbReference>
<evidence type="ECO:0000313" key="3">
    <source>
        <dbReference type="Proteomes" id="UP000053732"/>
    </source>
</evidence>
<dbReference type="Pfam" id="PF00293">
    <property type="entry name" value="NUDIX"/>
    <property type="match status" value="1"/>
</dbReference>
<accession>A0A0G4PA27</accession>
<dbReference type="SUPFAM" id="SSF55811">
    <property type="entry name" value="Nudix"/>
    <property type="match status" value="1"/>
</dbReference>
<dbReference type="InterPro" id="IPR000086">
    <property type="entry name" value="NUDIX_hydrolase_dom"/>
</dbReference>